<gene>
    <name evidence="2" type="ORF">LASUN_01160</name>
</gene>
<keyword evidence="1" id="KW-1133">Transmembrane helix</keyword>
<dbReference type="STRING" id="481719.LASUN_01160"/>
<dbReference type="EMBL" id="MIQE01000002">
    <property type="protein sequence ID" value="OFA13117.1"/>
    <property type="molecule type" value="Genomic_DNA"/>
</dbReference>
<dbReference type="Proteomes" id="UP000177010">
    <property type="component" value="Unassembled WGS sequence"/>
</dbReference>
<protein>
    <submittedName>
        <fullName evidence="2">Uncharacterized protein</fullName>
    </submittedName>
</protein>
<proteinExistence type="predicted"/>
<reference evidence="2 3" key="1">
    <citation type="submission" date="2016-09" db="EMBL/GenBank/DDBJ databases">
        <title>Genome Sequence of Lactobacillus sunkii Strain CG01.</title>
        <authorList>
            <person name="Poehlein A."/>
            <person name="Gabris C."/>
            <person name="Bengelsdorf F.R."/>
            <person name="Duerre P."/>
            <person name="Daniel R."/>
        </authorList>
    </citation>
    <scope>NUCLEOTIDE SEQUENCE [LARGE SCALE GENOMIC DNA]</scope>
    <source>
        <strain evidence="2 3">CG_D</strain>
    </source>
</reference>
<evidence type="ECO:0000256" key="1">
    <source>
        <dbReference type="SAM" id="Phobius"/>
    </source>
</evidence>
<evidence type="ECO:0000313" key="2">
    <source>
        <dbReference type="EMBL" id="OFA13117.1"/>
    </source>
</evidence>
<comment type="caution">
    <text evidence="2">The sequence shown here is derived from an EMBL/GenBank/DDBJ whole genome shotgun (WGS) entry which is preliminary data.</text>
</comment>
<dbReference type="RefSeq" id="WP_070366897.1">
    <property type="nucleotide sequence ID" value="NZ_JAZHVW010000013.1"/>
</dbReference>
<accession>A0A1E7XJ50</accession>
<feature type="transmembrane region" description="Helical" evidence="1">
    <location>
        <begin position="6"/>
        <end position="28"/>
    </location>
</feature>
<dbReference type="AlphaFoldDB" id="A0A1E7XJ50"/>
<keyword evidence="1" id="KW-0812">Transmembrane</keyword>
<name>A0A1E7XJ50_9LACO</name>
<sequence length="281" mass="32241">MELKLRINSLIKVLMFTVIMLMGMAIFARNSFAFWHAKPVIDDQLNILTDQQKQQIVDENEKLANKPYHQEIWFISTNQSPYHYDSVNSSLDLETIKESGFSLLSLQDATQIFGFNLIQDYTNLSDNSTDPDVEDKLDRATGYINLIVVDPKFKYPVIPIFSDISQDHIGDLRNRIMTHQLNFKDYSQANVMDTVNFVTSFVNTKTINKKDVRGMSEGDLWLIAIGLIILWGIVHHIRHRHDPKGPSNVDPEMDDASARYDNGWLDGVYYGENSGDDSFKN</sequence>
<keyword evidence="1" id="KW-0472">Membrane</keyword>
<organism evidence="2 3">
    <name type="scientific">Lentilactobacillus sunkii</name>
    <dbReference type="NCBI Taxonomy" id="481719"/>
    <lineage>
        <taxon>Bacteria</taxon>
        <taxon>Bacillati</taxon>
        <taxon>Bacillota</taxon>
        <taxon>Bacilli</taxon>
        <taxon>Lactobacillales</taxon>
        <taxon>Lactobacillaceae</taxon>
        <taxon>Lentilactobacillus</taxon>
    </lineage>
</organism>
<evidence type="ECO:0000313" key="3">
    <source>
        <dbReference type="Proteomes" id="UP000177010"/>
    </source>
</evidence>